<evidence type="ECO:0000313" key="3">
    <source>
        <dbReference type="Proteomes" id="UP000653358"/>
    </source>
</evidence>
<evidence type="ECO:0000313" key="2">
    <source>
        <dbReference type="EMBL" id="MBC3798665.1"/>
    </source>
</evidence>
<organism evidence="2 3">
    <name type="scientific">Acetobacterium tundrae</name>
    <dbReference type="NCBI Taxonomy" id="132932"/>
    <lineage>
        <taxon>Bacteria</taxon>
        <taxon>Bacillati</taxon>
        <taxon>Bacillota</taxon>
        <taxon>Clostridia</taxon>
        <taxon>Eubacteriales</taxon>
        <taxon>Eubacteriaceae</taxon>
        <taxon>Acetobacterium</taxon>
    </lineage>
</organism>
<protein>
    <recommendedName>
        <fullName evidence="1">Transposase (putative) YhgA-like domain-containing protein</fullName>
    </recommendedName>
</protein>
<sequence>MQERRFFCVVTIPYSRTHKSEANQRDGYLYFLFEHKSYTSKNVVLQLLNYMVRIWEQKAVKENARQIPVIIPILIYHGKEKWGIGDTLADLIIDYDALPEEVKEMTPNFRYQIYDLSQFSDEDIKGNAQLAITLSIFRDVFQKSSQAVLDTIIQAARAMNELEEKETGIQYFARRQRANHNLACSWRLPANQREMSETNFS</sequence>
<name>A0ABR6WQD0_9FIRM</name>
<gene>
    <name evidence="2" type="ORF">GH807_16755</name>
</gene>
<feature type="domain" description="Transposase (putative) YhgA-like" evidence="1">
    <location>
        <begin position="23"/>
        <end position="165"/>
    </location>
</feature>
<dbReference type="Pfam" id="PF04754">
    <property type="entry name" value="Transposase_31"/>
    <property type="match status" value="1"/>
</dbReference>
<dbReference type="InterPro" id="IPR051699">
    <property type="entry name" value="Rpn/YhgA-like_nuclease"/>
</dbReference>
<proteinExistence type="predicted"/>
<evidence type="ECO:0000259" key="1">
    <source>
        <dbReference type="Pfam" id="PF04754"/>
    </source>
</evidence>
<dbReference type="PANTHER" id="PTHR34611">
    <property type="match status" value="1"/>
</dbReference>
<dbReference type="PANTHER" id="PTHR34611:SF2">
    <property type="entry name" value="INACTIVE RECOMBINATION-PROMOTING NUCLEASE-LIKE PROTEIN RPNE-RELATED"/>
    <property type="match status" value="1"/>
</dbReference>
<accession>A0ABR6WQD0</accession>
<dbReference type="Proteomes" id="UP000653358">
    <property type="component" value="Unassembled WGS sequence"/>
</dbReference>
<dbReference type="RefSeq" id="WP_148606077.1">
    <property type="nucleotide sequence ID" value="NZ_RXYB01000030.1"/>
</dbReference>
<dbReference type="EMBL" id="WJBB01000050">
    <property type="protein sequence ID" value="MBC3798665.1"/>
    <property type="molecule type" value="Genomic_DNA"/>
</dbReference>
<comment type="caution">
    <text evidence="2">The sequence shown here is derived from an EMBL/GenBank/DDBJ whole genome shotgun (WGS) entry which is preliminary data.</text>
</comment>
<reference evidence="2 3" key="1">
    <citation type="journal article" date="2020" name="mSystems">
        <title>Defining Genomic and Predicted Metabolic Features of the Acetobacterium Genus.</title>
        <authorList>
            <person name="Ross D.E."/>
            <person name="Marshall C.W."/>
            <person name="Gulliver D."/>
            <person name="May H.D."/>
            <person name="Norman R.S."/>
        </authorList>
    </citation>
    <scope>NUCLEOTIDE SEQUENCE [LARGE SCALE GENOMIC DNA]</scope>
    <source>
        <strain evidence="2 3">DSM 9173</strain>
    </source>
</reference>
<dbReference type="InterPro" id="IPR006842">
    <property type="entry name" value="Transposase_31"/>
</dbReference>
<keyword evidence="3" id="KW-1185">Reference proteome</keyword>